<evidence type="ECO:0000313" key="5">
    <source>
        <dbReference type="Proteomes" id="UP001162031"/>
    </source>
</evidence>
<feature type="region of interest" description="Disordered" evidence="2">
    <location>
        <begin position="479"/>
        <end position="501"/>
    </location>
</feature>
<feature type="region of interest" description="Disordered" evidence="2">
    <location>
        <begin position="30"/>
        <end position="66"/>
    </location>
</feature>
<protein>
    <recommendedName>
        <fullName evidence="3">Autophagy-related protein 13 N-terminal domain-containing protein</fullName>
    </recommendedName>
</protein>
<dbReference type="GO" id="GO:0000407">
    <property type="term" value="C:phagophore assembly site"/>
    <property type="evidence" value="ECO:0007669"/>
    <property type="project" value="TreeGrafter"/>
</dbReference>
<evidence type="ECO:0000256" key="2">
    <source>
        <dbReference type="SAM" id="MobiDB-lite"/>
    </source>
</evidence>
<feature type="compositionally biased region" description="Low complexity" evidence="2">
    <location>
        <begin position="770"/>
        <end position="780"/>
    </location>
</feature>
<dbReference type="Proteomes" id="UP001162031">
    <property type="component" value="Unassembled WGS sequence"/>
</dbReference>
<sequence>MMDDGSRRALYAYPPAAAAAATPASLSPLALATSANHRNKQRKKAGKKAGKKQDSPPSPRAAGRSKTEQVVLEFLYKAAELIVQSRVNLEAEPDGRRSSRRARFNLDIDEVPIVRDAMAAWRDDVRRPLAIDIVYDEAAGSGRTQVLLERWSVTFAADGESASAVWLGSTQDVIQQLKEVCKKISVLLRALFALMRQLPAHRLFAQSYPSLLSYTIHAAPASEATRAFETQQVATSGYAFVPIATPFGLLRVATVYRRDCSLFTEQQEQAASSRILQNSFIIQDYVPGSPDLVPASAPAPSWTRTALVQSPTGEAASHTDAFMPVRDAQQLRDNDVGALPRCRSSPRSIPVSLADRPQRQFSSADDVDGEHTGEVAAVCRQPGMSKPVAIPRSGIEGGIAAAGPLRAGIRNEYGEDKSDGRLVQHAHSYGGEQDIRLRGASLDPNVTAAPYGYGNVAIERKQPHQCSPSVAFQQRQQQLWEGTDRQDGEIGQRGSPTFGRDELPLSNSSTGCHPLSTPPRHPQSNLLQRHDVRRRHMSFNGAFVSEVVHSHVPSALVGVPAKRDAVLRSHGDAQTDDVAMFSVSPPFRANPCELSSTSPGCSNSKSRIQSGSSNLPTFVTTDQYQPRLHSAKGPPSESLLSAQSRGFSPDFGDCGVTAWGVSPDAPDLFSLALVGAGAGAGVSRGRPRLLLSERPDTEGTSSVQGDASSSDGLDMLLPFALGDGSMTVGTAFETQSTSTLNCSSRLETAAVGAFLHQLKNAPRLSRSTTDDAVSSSSVAAGDRPGKPSNKGSHDISAQASMFDDELAGFRRLRDELARAL</sequence>
<dbReference type="GO" id="GO:0034727">
    <property type="term" value="P:piecemeal microautophagy of the nucleus"/>
    <property type="evidence" value="ECO:0007669"/>
    <property type="project" value="TreeGrafter"/>
</dbReference>
<dbReference type="Gene3D" id="3.30.900.10">
    <property type="entry name" value="HORMA domain"/>
    <property type="match status" value="1"/>
</dbReference>
<keyword evidence="5" id="KW-1185">Reference proteome</keyword>
<dbReference type="PANTHER" id="PTHR13430">
    <property type="match status" value="1"/>
</dbReference>
<evidence type="ECO:0000259" key="3">
    <source>
        <dbReference type="Pfam" id="PF10033"/>
    </source>
</evidence>
<dbReference type="GO" id="GO:1990316">
    <property type="term" value="C:Atg1/ULK1 kinase complex"/>
    <property type="evidence" value="ECO:0007669"/>
    <property type="project" value="InterPro"/>
</dbReference>
<feature type="compositionally biased region" description="Polar residues" evidence="2">
    <location>
        <begin position="698"/>
        <end position="710"/>
    </location>
</feature>
<dbReference type="GO" id="GO:0034497">
    <property type="term" value="P:protein localization to phagophore assembly site"/>
    <property type="evidence" value="ECO:0007669"/>
    <property type="project" value="TreeGrafter"/>
</dbReference>
<comment type="caution">
    <text evidence="4">The sequence shown here is derived from an EMBL/GenBank/DDBJ whole genome shotgun (WGS) entry which is preliminary data.</text>
</comment>
<dbReference type="GO" id="GO:0000423">
    <property type="term" value="P:mitophagy"/>
    <property type="evidence" value="ECO:0007669"/>
    <property type="project" value="TreeGrafter"/>
</dbReference>
<dbReference type="InterPro" id="IPR006311">
    <property type="entry name" value="TAT_signal"/>
</dbReference>
<evidence type="ECO:0000256" key="1">
    <source>
        <dbReference type="ARBA" id="ARBA00023006"/>
    </source>
</evidence>
<dbReference type="GO" id="GO:0005829">
    <property type="term" value="C:cytosol"/>
    <property type="evidence" value="ECO:0007669"/>
    <property type="project" value="TreeGrafter"/>
</dbReference>
<accession>A0AAV0TC87</accession>
<dbReference type="PANTHER" id="PTHR13430:SF4">
    <property type="entry name" value="AUTOPHAGY-RELATED PROTEIN 13"/>
    <property type="match status" value="1"/>
</dbReference>
<gene>
    <name evidence="4" type="ORF">HBR001_LOCUS2072</name>
</gene>
<reference evidence="4" key="1">
    <citation type="submission" date="2022-12" db="EMBL/GenBank/DDBJ databases">
        <authorList>
            <person name="Webb A."/>
        </authorList>
    </citation>
    <scope>NUCLEOTIDE SEQUENCE</scope>
    <source>
        <strain evidence="4">Hp1</strain>
    </source>
</reference>
<dbReference type="InterPro" id="IPR036570">
    <property type="entry name" value="HORMA_dom_sf"/>
</dbReference>
<feature type="region of interest" description="Disordered" evidence="2">
    <location>
        <begin position="594"/>
        <end position="617"/>
    </location>
</feature>
<dbReference type="AlphaFoldDB" id="A0AAV0TC87"/>
<name>A0AAV0TC87_HYABA</name>
<dbReference type="InterPro" id="IPR018731">
    <property type="entry name" value="Atg13_N"/>
</dbReference>
<feature type="region of interest" description="Disordered" evidence="2">
    <location>
        <begin position="764"/>
        <end position="797"/>
    </location>
</feature>
<feature type="compositionally biased region" description="Basic residues" evidence="2">
    <location>
        <begin position="37"/>
        <end position="50"/>
    </location>
</feature>
<keyword evidence="1" id="KW-0072">Autophagy</keyword>
<feature type="domain" description="Autophagy-related protein 13 N-terminal" evidence="3">
    <location>
        <begin position="140"/>
        <end position="261"/>
    </location>
</feature>
<dbReference type="PROSITE" id="PS51318">
    <property type="entry name" value="TAT"/>
    <property type="match status" value="1"/>
</dbReference>
<evidence type="ECO:0000313" key="4">
    <source>
        <dbReference type="EMBL" id="CAI5718803.1"/>
    </source>
</evidence>
<organism evidence="4 5">
    <name type="scientific">Hyaloperonospora brassicae</name>
    <name type="common">Brassica downy mildew</name>
    <name type="synonym">Peronospora brassicae</name>
    <dbReference type="NCBI Taxonomy" id="162125"/>
    <lineage>
        <taxon>Eukaryota</taxon>
        <taxon>Sar</taxon>
        <taxon>Stramenopiles</taxon>
        <taxon>Oomycota</taxon>
        <taxon>Peronosporomycetes</taxon>
        <taxon>Peronosporales</taxon>
        <taxon>Peronosporaceae</taxon>
        <taxon>Hyaloperonospora</taxon>
    </lineage>
</organism>
<feature type="region of interest" description="Disordered" evidence="2">
    <location>
        <begin position="679"/>
        <end position="710"/>
    </location>
</feature>
<dbReference type="EMBL" id="CANTFL010000223">
    <property type="protein sequence ID" value="CAI5718803.1"/>
    <property type="molecule type" value="Genomic_DNA"/>
</dbReference>
<proteinExistence type="predicted"/>
<dbReference type="Pfam" id="PF10033">
    <property type="entry name" value="ATG13"/>
    <property type="match status" value="1"/>
</dbReference>
<dbReference type="InterPro" id="IPR040182">
    <property type="entry name" value="ATG13"/>
</dbReference>